<evidence type="ECO:0000313" key="3">
    <source>
        <dbReference type="Proteomes" id="UP000032067"/>
    </source>
</evidence>
<dbReference type="AlphaFoldDB" id="A0A0D0MB74"/>
<evidence type="ECO:0000313" key="2">
    <source>
        <dbReference type="EMBL" id="KIQ29601.1"/>
    </source>
</evidence>
<dbReference type="EMBL" id="JXQQ01000044">
    <property type="protein sequence ID" value="KIQ29601.1"/>
    <property type="molecule type" value="Genomic_DNA"/>
</dbReference>
<dbReference type="SUPFAM" id="SSF53756">
    <property type="entry name" value="UDP-Glycosyltransferase/glycogen phosphorylase"/>
    <property type="match status" value="1"/>
</dbReference>
<evidence type="ECO:0000259" key="1">
    <source>
        <dbReference type="Pfam" id="PF00534"/>
    </source>
</evidence>
<dbReference type="CDD" id="cd03801">
    <property type="entry name" value="GT4_PimA-like"/>
    <property type="match status" value="1"/>
</dbReference>
<proteinExistence type="predicted"/>
<dbReference type="Pfam" id="PF00534">
    <property type="entry name" value="Glycos_transf_1"/>
    <property type="match status" value="1"/>
</dbReference>
<gene>
    <name evidence="2" type="ORF">RT97_18685</name>
</gene>
<sequence length="386" mass="43906">MAATDHSRNPDCLIVGHPYTAIGMGAHCRGVVRSLAAAYGNLSVHDVYKYTQPMPREAREFGPLLTEQFTAPVRIFCINGDEIEPVVGKIEQKQPGAFAGGYNIIYPMWELPRYPQEWARQLEKFDEVWSPSLHVDAALRAAVGKPIVHLPIAVEPRVHELFDRKYFGIPESRYTLLFFFDALSFASRKNPWAAIDVFKRVLAKRPLAKLQLVLKVNNSARDAKSLERLKAEIEPIRDRVTLIDKTVTEEEVKSLVRVCDSFLSLHRAEGFGLGPAEAMFFDKPVVVTAWSGNMDYMTPDNSLGVRYDLVPLVEGDYPHWQDQVWADADLEDAAQKVLSLFENPEFGRQLGKRAGIHMRTHFSYRRQGLRYREQLQRIASTLAQEH</sequence>
<protein>
    <recommendedName>
        <fullName evidence="1">Glycosyl transferase family 1 domain-containing protein</fullName>
    </recommendedName>
</protein>
<dbReference type="Proteomes" id="UP000032067">
    <property type="component" value="Unassembled WGS sequence"/>
</dbReference>
<dbReference type="Gene3D" id="3.40.50.2000">
    <property type="entry name" value="Glycogen Phosphorylase B"/>
    <property type="match status" value="1"/>
</dbReference>
<dbReference type="PANTHER" id="PTHR46656">
    <property type="entry name" value="PUTATIVE-RELATED"/>
    <property type="match status" value="1"/>
</dbReference>
<dbReference type="InterPro" id="IPR001296">
    <property type="entry name" value="Glyco_trans_1"/>
</dbReference>
<feature type="domain" description="Glycosyl transferase family 1" evidence="1">
    <location>
        <begin position="184"/>
        <end position="300"/>
    </location>
</feature>
<dbReference type="PANTHER" id="PTHR46656:SF3">
    <property type="entry name" value="PUTATIVE-RELATED"/>
    <property type="match status" value="1"/>
</dbReference>
<dbReference type="GO" id="GO:0016757">
    <property type="term" value="F:glycosyltransferase activity"/>
    <property type="evidence" value="ECO:0007669"/>
    <property type="project" value="InterPro"/>
</dbReference>
<accession>A0A0D0MB74</accession>
<organism evidence="2 3">
    <name type="scientific">Variovorax paradoxus</name>
    <dbReference type="NCBI Taxonomy" id="34073"/>
    <lineage>
        <taxon>Bacteria</taxon>
        <taxon>Pseudomonadati</taxon>
        <taxon>Pseudomonadota</taxon>
        <taxon>Betaproteobacteria</taxon>
        <taxon>Burkholderiales</taxon>
        <taxon>Comamonadaceae</taxon>
        <taxon>Variovorax</taxon>
    </lineage>
</organism>
<reference evidence="2 3" key="1">
    <citation type="submission" date="2014-12" db="EMBL/GenBank/DDBJ databases">
        <title>16Stimator: statistical estimation of ribosomal gene copy numbers from draft genome assemblies.</title>
        <authorList>
            <person name="Perisin M.A."/>
            <person name="Vetter M."/>
            <person name="Gilbert J.A."/>
            <person name="Bergelson J."/>
        </authorList>
    </citation>
    <scope>NUCLEOTIDE SEQUENCE [LARGE SCALE GENOMIC DNA]</scope>
    <source>
        <strain evidence="2 3">MEDvA23</strain>
    </source>
</reference>
<name>A0A0D0MB74_VARPD</name>
<comment type="caution">
    <text evidence="2">The sequence shown here is derived from an EMBL/GenBank/DDBJ whole genome shotgun (WGS) entry which is preliminary data.</text>
</comment>